<dbReference type="Pfam" id="PF13246">
    <property type="entry name" value="Cation_ATPase"/>
    <property type="match status" value="1"/>
</dbReference>
<sequence length="849" mass="88845">MDPTRGLDPDEARRRLRQTGPNRLAEPAARPWWRLLLAQFANPLAVTLGAAAAVAGVVERSYREAIAIGIALALNGVLGFLQERRSERAVAELRHMLSPSARVRRGGAVLAVPAAELVPGDVVLVRAGDRVPADGRVLRAANLEVDESGLTGETLPVSKSAVSLDGEAGLADRTSMCHMTSTVTRGSGELLVTTTGTRTEVGKVADLLAHTSTEPTPLQRQLDRLGLRLALLAGVAVVVVAAVLWLAGGSLGEVITVAVALGVAAIPEGLPAAVAVTLTLGMRKMARQRAIVKRLPAVETLGATTVICTDKTGTLTVNRMTARSVWYAGRGRTVASLDGGLDLRDLLVPAVLCGDAVVRDGAVVGDPIEGALVVLAAKAGLDVASERAAAPRIAEIPFDPGLRYMATFHRTVAGTRACVKGAADVLLDLATRVRTELGDVELTRPVRTRLTAEIDRLAHRGERVLAVAIGDASVAPELPADLLLLGLIGVTDPPRPEAADAIAECKAAGIDVKMITGDHPTTATAVANAVGIDGSALSGTDIERLGDESLTQAAVFARVTPEHKIRIVRALRRSGHVVAMTGDGVNDAPALKGADIGVAMGRTGSDVAKEAAAMILTDDNFATIVTAVRHGRTIRDNIVKFVRFQVSTNVAAILAMAAGSVLLAGASLMTPLMLLWVNVIADGPPALALGLEPARPGVMREPPQRAGAQILTGRRLGWITAAGAVMAVGTLAAFGLGSPRGVPTARTLAFTTFVLFQLVNLLNVRDERGSAFGPLLVRNWRLWAAMASVVVLQAAAVHLPAAQGLFGTTALRPVDWLVALAIASSVLWLEELRKGFLRITRRRRTRPCR</sequence>
<keyword evidence="13" id="KW-1185">Reference proteome</keyword>
<keyword evidence="5" id="KW-1278">Translocase</keyword>
<proteinExistence type="predicted"/>
<dbReference type="PANTHER" id="PTHR42861">
    <property type="entry name" value="CALCIUM-TRANSPORTING ATPASE"/>
    <property type="match status" value="1"/>
</dbReference>
<dbReference type="InterPro" id="IPR036412">
    <property type="entry name" value="HAD-like_sf"/>
</dbReference>
<dbReference type="SUPFAM" id="SSF56784">
    <property type="entry name" value="HAD-like"/>
    <property type="match status" value="1"/>
</dbReference>
<evidence type="ECO:0000256" key="10">
    <source>
        <dbReference type="SAM" id="Phobius"/>
    </source>
</evidence>
<evidence type="ECO:0000256" key="4">
    <source>
        <dbReference type="ARBA" id="ARBA00022840"/>
    </source>
</evidence>
<dbReference type="Proteomes" id="UP000585638">
    <property type="component" value="Unassembled WGS sequence"/>
</dbReference>
<dbReference type="InterPro" id="IPR059000">
    <property type="entry name" value="ATPase_P-type_domA"/>
</dbReference>
<dbReference type="EMBL" id="JACHIR010000005">
    <property type="protein sequence ID" value="MBB5898069.1"/>
    <property type="molecule type" value="Genomic_DNA"/>
</dbReference>
<evidence type="ECO:0000256" key="7">
    <source>
        <dbReference type="ARBA" id="ARBA00023136"/>
    </source>
</evidence>
<dbReference type="InterPro" id="IPR018303">
    <property type="entry name" value="ATPase_P-typ_P_site"/>
</dbReference>
<dbReference type="InterPro" id="IPR023299">
    <property type="entry name" value="ATPase_P-typ_cyto_dom_N"/>
</dbReference>
<feature type="transmembrane region" description="Helical" evidence="10">
    <location>
        <begin position="782"/>
        <end position="802"/>
    </location>
</feature>
<dbReference type="NCBIfam" id="TIGR01494">
    <property type="entry name" value="ATPase_P-type"/>
    <property type="match status" value="2"/>
</dbReference>
<feature type="region of interest" description="Disordered" evidence="9">
    <location>
        <begin position="1"/>
        <end position="21"/>
    </location>
</feature>
<comment type="subcellular location">
    <subcellularLocation>
        <location evidence="1">Cell membrane</location>
        <topology evidence="1">Multi-pass membrane protein</topology>
    </subcellularLocation>
</comment>
<keyword evidence="7 10" id="KW-0472">Membrane</keyword>
<dbReference type="GO" id="GO:0005886">
    <property type="term" value="C:plasma membrane"/>
    <property type="evidence" value="ECO:0007669"/>
    <property type="project" value="UniProtKB-SubCell"/>
</dbReference>
<feature type="transmembrane region" description="Helical" evidence="10">
    <location>
        <begin position="254"/>
        <end position="280"/>
    </location>
</feature>
<dbReference type="Pfam" id="PF08282">
    <property type="entry name" value="Hydrolase_3"/>
    <property type="match status" value="1"/>
</dbReference>
<dbReference type="SFLD" id="SFLDG00002">
    <property type="entry name" value="C1.7:_P-type_atpase_like"/>
    <property type="match status" value="1"/>
</dbReference>
<organism evidence="12 13">
    <name type="scientific">Kutzneria kofuensis</name>
    <dbReference type="NCBI Taxonomy" id="103725"/>
    <lineage>
        <taxon>Bacteria</taxon>
        <taxon>Bacillati</taxon>
        <taxon>Actinomycetota</taxon>
        <taxon>Actinomycetes</taxon>
        <taxon>Pseudonocardiales</taxon>
        <taxon>Pseudonocardiaceae</taxon>
        <taxon>Kutzneria</taxon>
    </lineage>
</organism>
<feature type="transmembrane region" description="Helical" evidence="10">
    <location>
        <begin position="229"/>
        <end position="248"/>
    </location>
</feature>
<dbReference type="Gene3D" id="3.40.50.1000">
    <property type="entry name" value="HAD superfamily/HAD-like"/>
    <property type="match status" value="1"/>
</dbReference>
<dbReference type="Pfam" id="PF00122">
    <property type="entry name" value="E1-E2_ATPase"/>
    <property type="match status" value="1"/>
</dbReference>
<dbReference type="Pfam" id="PF00690">
    <property type="entry name" value="Cation_ATPase_N"/>
    <property type="match status" value="1"/>
</dbReference>
<dbReference type="SUPFAM" id="SSF81665">
    <property type="entry name" value="Calcium ATPase, transmembrane domain M"/>
    <property type="match status" value="1"/>
</dbReference>
<dbReference type="InterPro" id="IPR023214">
    <property type="entry name" value="HAD_sf"/>
</dbReference>
<keyword evidence="6 10" id="KW-1133">Transmembrane helix</keyword>
<dbReference type="InterPro" id="IPR008250">
    <property type="entry name" value="ATPase_P-typ_transduc_dom_A_sf"/>
</dbReference>
<protein>
    <submittedName>
        <fullName evidence="12">Ca2+-transporting ATPase</fullName>
    </submittedName>
</protein>
<dbReference type="InterPro" id="IPR044492">
    <property type="entry name" value="P_typ_ATPase_HD_dom"/>
</dbReference>
<dbReference type="PRINTS" id="PR00120">
    <property type="entry name" value="HATPASE"/>
</dbReference>
<evidence type="ECO:0000256" key="8">
    <source>
        <dbReference type="ARBA" id="ARBA00049360"/>
    </source>
</evidence>
<feature type="transmembrane region" description="Helical" evidence="10">
    <location>
        <begin position="650"/>
        <end position="669"/>
    </location>
</feature>
<dbReference type="SMART" id="SM00831">
    <property type="entry name" value="Cation_ATPase_N"/>
    <property type="match status" value="1"/>
</dbReference>
<evidence type="ECO:0000256" key="9">
    <source>
        <dbReference type="SAM" id="MobiDB-lite"/>
    </source>
</evidence>
<name>A0A7W9KU96_9PSEU</name>
<feature type="transmembrane region" description="Helical" evidence="10">
    <location>
        <begin position="40"/>
        <end position="58"/>
    </location>
</feature>
<dbReference type="InterPro" id="IPR001757">
    <property type="entry name" value="P_typ_ATPase"/>
</dbReference>
<dbReference type="Gene3D" id="2.70.150.10">
    <property type="entry name" value="Calcium-transporting ATPase, cytoplasmic transduction domain A"/>
    <property type="match status" value="1"/>
</dbReference>
<dbReference type="InterPro" id="IPR023298">
    <property type="entry name" value="ATPase_P-typ_TM_dom_sf"/>
</dbReference>
<reference evidence="12 13" key="1">
    <citation type="submission" date="2020-08" db="EMBL/GenBank/DDBJ databases">
        <title>Sequencing the genomes of 1000 actinobacteria strains.</title>
        <authorList>
            <person name="Klenk H.-P."/>
        </authorList>
    </citation>
    <scope>NUCLEOTIDE SEQUENCE [LARGE SCALE GENOMIC DNA]</scope>
    <source>
        <strain evidence="12 13">DSM 43851</strain>
    </source>
</reference>
<evidence type="ECO:0000256" key="1">
    <source>
        <dbReference type="ARBA" id="ARBA00004651"/>
    </source>
</evidence>
<feature type="transmembrane region" description="Helical" evidence="10">
    <location>
        <begin position="743"/>
        <end position="762"/>
    </location>
</feature>
<dbReference type="PROSITE" id="PS00154">
    <property type="entry name" value="ATPASE_E1_E2"/>
    <property type="match status" value="1"/>
</dbReference>
<evidence type="ECO:0000256" key="3">
    <source>
        <dbReference type="ARBA" id="ARBA00022741"/>
    </source>
</evidence>
<accession>A0A7W9KU96</accession>
<dbReference type="SFLD" id="SFLDS00003">
    <property type="entry name" value="Haloacid_Dehalogenase"/>
    <property type="match status" value="1"/>
</dbReference>
<feature type="transmembrane region" description="Helical" evidence="10">
    <location>
        <begin position="675"/>
        <end position="694"/>
    </location>
</feature>
<dbReference type="SUPFAM" id="SSF81660">
    <property type="entry name" value="Metal cation-transporting ATPase, ATP-binding domain N"/>
    <property type="match status" value="1"/>
</dbReference>
<dbReference type="PRINTS" id="PR00119">
    <property type="entry name" value="CATATPASE"/>
</dbReference>
<gene>
    <name evidence="12" type="ORF">BJ998_009328</name>
</gene>
<dbReference type="SUPFAM" id="SSF81653">
    <property type="entry name" value="Calcium ATPase, transduction domain A"/>
    <property type="match status" value="1"/>
</dbReference>
<dbReference type="AlphaFoldDB" id="A0A7W9KU96"/>
<feature type="transmembrane region" description="Helical" evidence="10">
    <location>
        <begin position="814"/>
        <end position="832"/>
    </location>
</feature>
<evidence type="ECO:0000256" key="6">
    <source>
        <dbReference type="ARBA" id="ARBA00022989"/>
    </source>
</evidence>
<evidence type="ECO:0000313" key="13">
    <source>
        <dbReference type="Proteomes" id="UP000585638"/>
    </source>
</evidence>
<keyword evidence="2 10" id="KW-0812">Transmembrane</keyword>
<evidence type="ECO:0000256" key="5">
    <source>
        <dbReference type="ARBA" id="ARBA00022967"/>
    </source>
</evidence>
<evidence type="ECO:0000259" key="11">
    <source>
        <dbReference type="SMART" id="SM00831"/>
    </source>
</evidence>
<keyword evidence="3" id="KW-0547">Nucleotide-binding</keyword>
<dbReference type="GO" id="GO:0005524">
    <property type="term" value="F:ATP binding"/>
    <property type="evidence" value="ECO:0007669"/>
    <property type="project" value="UniProtKB-KW"/>
</dbReference>
<feature type="transmembrane region" description="Helical" evidence="10">
    <location>
        <begin position="715"/>
        <end position="737"/>
    </location>
</feature>
<dbReference type="Gene3D" id="3.40.1110.10">
    <property type="entry name" value="Calcium-transporting ATPase, cytoplasmic domain N"/>
    <property type="match status" value="1"/>
</dbReference>
<evidence type="ECO:0000313" key="12">
    <source>
        <dbReference type="EMBL" id="MBB5898069.1"/>
    </source>
</evidence>
<dbReference type="GO" id="GO:0016887">
    <property type="term" value="F:ATP hydrolysis activity"/>
    <property type="evidence" value="ECO:0007669"/>
    <property type="project" value="InterPro"/>
</dbReference>
<comment type="catalytic activity">
    <reaction evidence="8">
        <text>ATP + H2O = ADP + phosphate + H(+)</text>
        <dbReference type="Rhea" id="RHEA:13065"/>
        <dbReference type="ChEBI" id="CHEBI:15377"/>
        <dbReference type="ChEBI" id="CHEBI:15378"/>
        <dbReference type="ChEBI" id="CHEBI:30616"/>
        <dbReference type="ChEBI" id="CHEBI:43474"/>
        <dbReference type="ChEBI" id="CHEBI:456216"/>
    </reaction>
</comment>
<keyword evidence="4" id="KW-0067">ATP-binding</keyword>
<dbReference type="Gene3D" id="1.20.1110.10">
    <property type="entry name" value="Calcium-transporting ATPase, transmembrane domain"/>
    <property type="match status" value="1"/>
</dbReference>
<dbReference type="SFLD" id="SFLDF00027">
    <property type="entry name" value="p-type_atpase"/>
    <property type="match status" value="1"/>
</dbReference>
<feature type="domain" description="Cation-transporting P-type ATPase N-terminal" evidence="11">
    <location>
        <begin position="2"/>
        <end position="60"/>
    </location>
</feature>
<evidence type="ECO:0000256" key="2">
    <source>
        <dbReference type="ARBA" id="ARBA00022692"/>
    </source>
</evidence>
<dbReference type="InterPro" id="IPR004014">
    <property type="entry name" value="ATPase_P-typ_cation-transptr_N"/>
</dbReference>
<dbReference type="InterPro" id="IPR006068">
    <property type="entry name" value="ATPase_P-typ_cation-transptr_C"/>
</dbReference>
<feature type="compositionally biased region" description="Basic and acidic residues" evidence="9">
    <location>
        <begin position="1"/>
        <end position="13"/>
    </location>
</feature>
<dbReference type="Pfam" id="PF00689">
    <property type="entry name" value="Cation_ATPase_C"/>
    <property type="match status" value="1"/>
</dbReference>
<comment type="caution">
    <text evidence="12">The sequence shown here is derived from an EMBL/GenBank/DDBJ whole genome shotgun (WGS) entry which is preliminary data.</text>
</comment>